<name>A0A1V9Z3D4_9STRA</name>
<accession>A0A1V9Z3D4</accession>
<feature type="compositionally biased region" description="Basic and acidic residues" evidence="5">
    <location>
        <begin position="301"/>
        <end position="312"/>
    </location>
</feature>
<dbReference type="AlphaFoldDB" id="A0A1V9Z3D4"/>
<dbReference type="PANTHER" id="PTHR13375">
    <property type="entry name" value="FMS INTERACTING PROTEIN"/>
    <property type="match status" value="1"/>
</dbReference>
<dbReference type="Proteomes" id="UP000243217">
    <property type="component" value="Unassembled WGS sequence"/>
</dbReference>
<dbReference type="InterPro" id="IPR019163">
    <property type="entry name" value="THO_Thoc5"/>
</dbReference>
<reference evidence="7 8" key="1">
    <citation type="journal article" date="2014" name="Genome Biol. Evol.">
        <title>The secreted proteins of Achlya hypogyna and Thraustotheca clavata identify the ancestral oomycete secretome and reveal gene acquisitions by horizontal gene transfer.</title>
        <authorList>
            <person name="Misner I."/>
            <person name="Blouin N."/>
            <person name="Leonard G."/>
            <person name="Richards T.A."/>
            <person name="Lane C.E."/>
        </authorList>
    </citation>
    <scope>NUCLEOTIDE SEQUENCE [LARGE SCALE GENOMIC DNA]</scope>
    <source>
        <strain evidence="7 8">ATCC 34112</strain>
    </source>
</reference>
<evidence type="ECO:0000256" key="5">
    <source>
        <dbReference type="SAM" id="MobiDB-lite"/>
    </source>
</evidence>
<feature type="coiled-coil region" evidence="4">
    <location>
        <begin position="175"/>
        <end position="202"/>
    </location>
</feature>
<keyword evidence="8" id="KW-1185">Reference proteome</keyword>
<evidence type="ECO:0000256" key="6">
    <source>
        <dbReference type="SAM" id="SignalP"/>
    </source>
</evidence>
<feature type="chain" id="PRO_5012551538" evidence="6">
    <location>
        <begin position="20"/>
        <end position="728"/>
    </location>
</feature>
<evidence type="ECO:0000256" key="2">
    <source>
        <dbReference type="ARBA" id="ARBA00008044"/>
    </source>
</evidence>
<proteinExistence type="inferred from homology"/>
<evidence type="ECO:0000256" key="3">
    <source>
        <dbReference type="ARBA" id="ARBA00023242"/>
    </source>
</evidence>
<organism evidence="7 8">
    <name type="scientific">Thraustotheca clavata</name>
    <dbReference type="NCBI Taxonomy" id="74557"/>
    <lineage>
        <taxon>Eukaryota</taxon>
        <taxon>Sar</taxon>
        <taxon>Stramenopiles</taxon>
        <taxon>Oomycota</taxon>
        <taxon>Saprolegniomycetes</taxon>
        <taxon>Saprolegniales</taxon>
        <taxon>Achlyaceae</taxon>
        <taxon>Thraustotheca</taxon>
    </lineage>
</organism>
<dbReference type="OrthoDB" id="20582at2759"/>
<feature type="signal peptide" evidence="6">
    <location>
        <begin position="1"/>
        <end position="19"/>
    </location>
</feature>
<feature type="region of interest" description="Disordered" evidence="5">
    <location>
        <begin position="296"/>
        <end position="343"/>
    </location>
</feature>
<evidence type="ECO:0000313" key="8">
    <source>
        <dbReference type="Proteomes" id="UP000243217"/>
    </source>
</evidence>
<comment type="caution">
    <text evidence="7">The sequence shown here is derived from an EMBL/GenBank/DDBJ whole genome shotgun (WGS) entry which is preliminary data.</text>
</comment>
<keyword evidence="3" id="KW-0539">Nucleus</keyword>
<keyword evidence="4" id="KW-0175">Coiled coil</keyword>
<sequence length="728" mass="82954">ETRVHKCLLLPLSTTVLNASTTVLVLVKNDTILANGNVVLLYLMERQGKPSAVNGLSAACSNLRSCLSALLQANDTEVSKRVPQALLLLQKIKGSTRDTFLEAEGWRKRVADQKDLVEAHHLKLQNLMYEKDHLLREIKRCRGFEMKEMDKIDFPEGQLPVTVDPDMHAEHLLRLATEKEAREEMYEQQQQLNTQISEIDEATLEKRAFMESLPAEIAAIEEASRPLQNLLAIPFTTMDHTRQQDAKELSSPLYVLYCELDAYMKAMDCDTIDLAVVTAPPVLPVTRFNSRKGIATSASIETKENDNGEKPAKRMKTTSRSPSPSVAATKVETPPTMKSTTNGHSVQAYELASKGLKLTISAMSGSSMKSTSIHFYYLPTLNIVTVETSDARYMLSNLFAQDTGDHQPNVSIAYAFETEDGLEVDLEFPEESTARPYLWAQWICGLEYHKRNDANRPEPSIRHVVTKLFDRFESQLLLQSHFRRLEEHRFDIHPSLASSLSKPRKVKLEKFSVARSSDQELFSNASAKNSYYRAVLSHDRLRMSVFIEITPEYPNIIPRIVCQRDRGQTQPTSQEINDMETQVNSHQKAWMTTAAKPWILMHQLVTLAFQYKFTLEKMAQQGATLQNYNNELVKCIEDLREKREEVNRAILKEEEEKAKIQKDLTVLTDRLSKINETLARKTQARNEYDRTIQETEAAYMKILESSQTLLHVLKRETVQLTKKKQTST</sequence>
<dbReference type="GO" id="GO:0006406">
    <property type="term" value="P:mRNA export from nucleus"/>
    <property type="evidence" value="ECO:0007669"/>
    <property type="project" value="TreeGrafter"/>
</dbReference>
<comment type="similarity">
    <text evidence="2">Belongs to the THOC5 family.</text>
</comment>
<dbReference type="GO" id="GO:0000445">
    <property type="term" value="C:THO complex part of transcription export complex"/>
    <property type="evidence" value="ECO:0007669"/>
    <property type="project" value="TreeGrafter"/>
</dbReference>
<dbReference type="Pfam" id="PF09766">
    <property type="entry name" value="FmiP_Thoc5"/>
    <property type="match status" value="1"/>
</dbReference>
<feature type="non-terminal residue" evidence="7">
    <location>
        <position position="1"/>
    </location>
</feature>
<evidence type="ECO:0000313" key="7">
    <source>
        <dbReference type="EMBL" id="OQR92509.1"/>
    </source>
</evidence>
<comment type="subcellular location">
    <subcellularLocation>
        <location evidence="1">Nucleus</location>
    </subcellularLocation>
</comment>
<dbReference type="GO" id="GO:0003729">
    <property type="term" value="F:mRNA binding"/>
    <property type="evidence" value="ECO:0007669"/>
    <property type="project" value="TreeGrafter"/>
</dbReference>
<dbReference type="STRING" id="74557.A0A1V9Z3D4"/>
<feature type="coiled-coil region" evidence="4">
    <location>
        <begin position="625"/>
        <end position="698"/>
    </location>
</feature>
<protein>
    <submittedName>
        <fullName evidence="7">Uncharacterized protein</fullName>
    </submittedName>
</protein>
<keyword evidence="6" id="KW-0732">Signal</keyword>
<evidence type="ECO:0000256" key="4">
    <source>
        <dbReference type="SAM" id="Coils"/>
    </source>
</evidence>
<dbReference type="EMBL" id="JNBS01002322">
    <property type="protein sequence ID" value="OQR92509.1"/>
    <property type="molecule type" value="Genomic_DNA"/>
</dbReference>
<evidence type="ECO:0000256" key="1">
    <source>
        <dbReference type="ARBA" id="ARBA00004123"/>
    </source>
</evidence>
<dbReference type="PANTHER" id="PTHR13375:SF3">
    <property type="entry name" value="THO COMPLEX SUBUNIT 5 HOMOLOG"/>
    <property type="match status" value="1"/>
</dbReference>
<gene>
    <name evidence="7" type="ORF">THRCLA_08686</name>
</gene>